<gene>
    <name evidence="13 15" type="primary">ruvC</name>
    <name evidence="15" type="ORF">L0M99_06405</name>
</gene>
<keyword evidence="4 13" id="KW-0479">Metal-binding</keyword>
<dbReference type="InterPro" id="IPR036397">
    <property type="entry name" value="RNaseH_sf"/>
</dbReference>
<comment type="caution">
    <text evidence="15">The sequence shown here is derived from an EMBL/GenBank/DDBJ whole genome shotgun (WGS) entry which is preliminary data.</text>
</comment>
<dbReference type="AlphaFoldDB" id="A0AAJ1BDU5"/>
<evidence type="ECO:0000256" key="9">
    <source>
        <dbReference type="ARBA" id="ARBA00023125"/>
    </source>
</evidence>
<comment type="subcellular location">
    <subcellularLocation>
        <location evidence="13">Cytoplasm</location>
    </subcellularLocation>
</comment>
<evidence type="ECO:0000256" key="8">
    <source>
        <dbReference type="ARBA" id="ARBA00022842"/>
    </source>
</evidence>
<evidence type="ECO:0000256" key="12">
    <source>
        <dbReference type="ARBA" id="ARBA00029354"/>
    </source>
</evidence>
<evidence type="ECO:0000313" key="15">
    <source>
        <dbReference type="EMBL" id="MCG4618122.1"/>
    </source>
</evidence>
<organism evidence="15 16">
    <name type="scientific">Varibaculum cambriense</name>
    <dbReference type="NCBI Taxonomy" id="184870"/>
    <lineage>
        <taxon>Bacteria</taxon>
        <taxon>Bacillati</taxon>
        <taxon>Actinomycetota</taxon>
        <taxon>Actinomycetes</taxon>
        <taxon>Actinomycetales</taxon>
        <taxon>Actinomycetaceae</taxon>
        <taxon>Varibaculum</taxon>
    </lineage>
</organism>
<sequence>MRIIGIDPGLTRCGIGIIDMDSQRRAQLVHVEVARSPQNMASHFRLDKIRRRIAAAIEQHHPEVMSIERVFAQDNVQSVTSTMWVMGIAMSEAAAHKLPLAIHTPSEVKAAVTGSGVADKAQVQHMVQRILRMEKVVRPADAADALAIAICHGWRRDGLQGASRDGTVNVSLSGKISARGALTPAQKLWAQAQAASRRTGAVDPRLRRNKSK</sequence>
<comment type="catalytic activity">
    <reaction evidence="12 13">
        <text>Endonucleolytic cleavage at a junction such as a reciprocal single-stranded crossover between two homologous DNA duplexes (Holliday junction).</text>
        <dbReference type="EC" id="3.1.21.10"/>
    </reaction>
</comment>
<dbReference type="PANTHER" id="PTHR30194:SF3">
    <property type="entry name" value="CROSSOVER JUNCTION ENDODEOXYRIBONUCLEASE RUVC"/>
    <property type="match status" value="1"/>
</dbReference>
<evidence type="ECO:0000256" key="1">
    <source>
        <dbReference type="ARBA" id="ARBA00009518"/>
    </source>
</evidence>
<dbReference type="EC" id="3.1.21.10" evidence="13 14"/>
<evidence type="ECO:0000256" key="7">
    <source>
        <dbReference type="ARBA" id="ARBA00022801"/>
    </source>
</evidence>
<dbReference type="InterPro" id="IPR002176">
    <property type="entry name" value="X-over_junc_endoDNase_RuvC"/>
</dbReference>
<keyword evidence="7 13" id="KW-0378">Hydrolase</keyword>
<proteinExistence type="inferred from homology"/>
<evidence type="ECO:0000256" key="6">
    <source>
        <dbReference type="ARBA" id="ARBA00022763"/>
    </source>
</evidence>
<reference evidence="15" key="1">
    <citation type="submission" date="2022-01" db="EMBL/GenBank/DDBJ databases">
        <title>Collection of gut derived symbiotic bacterial strains cultured from healthy donors.</title>
        <authorList>
            <person name="Lin H."/>
            <person name="Kohout C."/>
            <person name="Waligurski E."/>
            <person name="Pamer E.G."/>
        </authorList>
    </citation>
    <scope>NUCLEOTIDE SEQUENCE</scope>
    <source>
        <strain evidence="15">DFI.7.46</strain>
    </source>
</reference>
<dbReference type="RefSeq" id="WP_238128116.1">
    <property type="nucleotide sequence ID" value="NZ_JAKNHJ010000011.1"/>
</dbReference>
<keyword evidence="5 13" id="KW-0255">Endonuclease</keyword>
<keyword evidence="9 13" id="KW-0238">DNA-binding</keyword>
<dbReference type="CDD" id="cd16962">
    <property type="entry name" value="RuvC"/>
    <property type="match status" value="1"/>
</dbReference>
<feature type="active site" evidence="13">
    <location>
        <position position="141"/>
    </location>
</feature>
<evidence type="ECO:0000256" key="3">
    <source>
        <dbReference type="ARBA" id="ARBA00022722"/>
    </source>
</evidence>
<dbReference type="PRINTS" id="PR00696">
    <property type="entry name" value="RSOLVASERUVC"/>
</dbReference>
<dbReference type="PANTHER" id="PTHR30194">
    <property type="entry name" value="CROSSOVER JUNCTION ENDODEOXYRIBONUCLEASE RUVC"/>
    <property type="match status" value="1"/>
</dbReference>
<dbReference type="InterPro" id="IPR012337">
    <property type="entry name" value="RNaseH-like_sf"/>
</dbReference>
<feature type="binding site" evidence="13">
    <location>
        <position position="68"/>
    </location>
    <ligand>
        <name>Mg(2+)</name>
        <dbReference type="ChEBI" id="CHEBI:18420"/>
        <label>2</label>
    </ligand>
</feature>
<dbReference type="InterPro" id="IPR020563">
    <property type="entry name" value="X-over_junc_endoDNase_Mg_BS"/>
</dbReference>
<dbReference type="GO" id="GO:0003677">
    <property type="term" value="F:DNA binding"/>
    <property type="evidence" value="ECO:0007669"/>
    <property type="project" value="UniProtKB-KW"/>
</dbReference>
<dbReference type="HAMAP" id="MF_00034">
    <property type="entry name" value="RuvC"/>
    <property type="match status" value="1"/>
</dbReference>
<feature type="binding site" evidence="13">
    <location>
        <position position="141"/>
    </location>
    <ligand>
        <name>Mg(2+)</name>
        <dbReference type="ChEBI" id="CHEBI:18420"/>
        <label>1</label>
    </ligand>
</feature>
<keyword evidence="2 13" id="KW-0963">Cytoplasm</keyword>
<keyword evidence="6 13" id="KW-0227">DNA damage</keyword>
<keyword evidence="11 13" id="KW-0234">DNA repair</keyword>
<evidence type="ECO:0000313" key="16">
    <source>
        <dbReference type="Proteomes" id="UP001200537"/>
    </source>
</evidence>
<comment type="subunit">
    <text evidence="13">Homodimer which binds Holliday junction (HJ) DNA. The HJ becomes 2-fold symmetrical on binding to RuvC with unstacked arms; it has a different conformation from HJ DNA in complex with RuvA. In the full resolvosome a probable DNA-RuvA(4)-RuvB(12)-RuvC(2) complex forms which resolves the HJ.</text>
</comment>
<dbReference type="Gene3D" id="3.30.420.10">
    <property type="entry name" value="Ribonuclease H-like superfamily/Ribonuclease H"/>
    <property type="match status" value="1"/>
</dbReference>
<keyword evidence="3 13" id="KW-0540">Nuclease</keyword>
<dbReference type="PROSITE" id="PS01321">
    <property type="entry name" value="RUVC"/>
    <property type="match status" value="1"/>
</dbReference>
<accession>A0AAJ1BDU5</accession>
<evidence type="ECO:0000256" key="14">
    <source>
        <dbReference type="NCBIfam" id="TIGR00228"/>
    </source>
</evidence>
<dbReference type="Pfam" id="PF02075">
    <property type="entry name" value="RuvC"/>
    <property type="match status" value="1"/>
</dbReference>
<comment type="function">
    <text evidence="13">The RuvA-RuvB-RuvC complex processes Holliday junction (HJ) DNA during genetic recombination and DNA repair. Endonuclease that resolves HJ intermediates. Cleaves cruciform DNA by making single-stranded nicks across the HJ at symmetrical positions within the homologous arms, yielding a 5'-phosphate and a 3'-hydroxyl group; requires a central core of homology in the junction. The consensus cleavage sequence is 5'-(A/T)TT(C/G)-3'. Cleavage occurs on the 3'-side of the TT dinucleotide at the point of strand exchange. HJ branch migration catalyzed by RuvA-RuvB allows RuvC to scan DNA until it finds its consensus sequence, where it cleaves and resolves the cruciform DNA.</text>
</comment>
<evidence type="ECO:0000256" key="4">
    <source>
        <dbReference type="ARBA" id="ARBA00022723"/>
    </source>
</evidence>
<dbReference type="EMBL" id="JAKNHJ010000011">
    <property type="protein sequence ID" value="MCG4618122.1"/>
    <property type="molecule type" value="Genomic_DNA"/>
</dbReference>
<keyword evidence="8 13" id="KW-0460">Magnesium</keyword>
<dbReference type="GO" id="GO:0008821">
    <property type="term" value="F:crossover junction DNA endonuclease activity"/>
    <property type="evidence" value="ECO:0007669"/>
    <property type="project" value="UniProtKB-UniRule"/>
</dbReference>
<dbReference type="GO" id="GO:0048476">
    <property type="term" value="C:Holliday junction resolvase complex"/>
    <property type="evidence" value="ECO:0007669"/>
    <property type="project" value="UniProtKB-UniRule"/>
</dbReference>
<evidence type="ECO:0000256" key="2">
    <source>
        <dbReference type="ARBA" id="ARBA00022490"/>
    </source>
</evidence>
<feature type="active site" evidence="13">
    <location>
        <position position="68"/>
    </location>
</feature>
<dbReference type="SUPFAM" id="SSF53098">
    <property type="entry name" value="Ribonuclease H-like"/>
    <property type="match status" value="1"/>
</dbReference>
<comment type="similarity">
    <text evidence="1 13">Belongs to the RuvC family.</text>
</comment>
<evidence type="ECO:0000256" key="5">
    <source>
        <dbReference type="ARBA" id="ARBA00022759"/>
    </source>
</evidence>
<protein>
    <recommendedName>
        <fullName evidence="13 14">Crossover junction endodeoxyribonuclease RuvC</fullName>
        <ecNumber evidence="13 14">3.1.21.10</ecNumber>
    </recommendedName>
    <alternativeName>
        <fullName evidence="13">Holliday junction nuclease RuvC</fullName>
    </alternativeName>
    <alternativeName>
        <fullName evidence="13">Holliday junction resolvase RuvC</fullName>
    </alternativeName>
</protein>
<feature type="binding site" evidence="13">
    <location>
        <position position="7"/>
    </location>
    <ligand>
        <name>Mg(2+)</name>
        <dbReference type="ChEBI" id="CHEBI:18420"/>
        <label>1</label>
    </ligand>
</feature>
<keyword evidence="10 13" id="KW-0233">DNA recombination</keyword>
<dbReference type="NCBIfam" id="TIGR00228">
    <property type="entry name" value="ruvC"/>
    <property type="match status" value="1"/>
</dbReference>
<dbReference type="GO" id="GO:0006281">
    <property type="term" value="P:DNA repair"/>
    <property type="evidence" value="ECO:0007669"/>
    <property type="project" value="UniProtKB-UniRule"/>
</dbReference>
<dbReference type="GO" id="GO:0006310">
    <property type="term" value="P:DNA recombination"/>
    <property type="evidence" value="ECO:0007669"/>
    <property type="project" value="UniProtKB-UniRule"/>
</dbReference>
<feature type="active site" evidence="13">
    <location>
        <position position="7"/>
    </location>
</feature>
<dbReference type="Proteomes" id="UP001200537">
    <property type="component" value="Unassembled WGS sequence"/>
</dbReference>
<evidence type="ECO:0000256" key="11">
    <source>
        <dbReference type="ARBA" id="ARBA00023204"/>
    </source>
</evidence>
<dbReference type="GO" id="GO:0000287">
    <property type="term" value="F:magnesium ion binding"/>
    <property type="evidence" value="ECO:0007669"/>
    <property type="project" value="UniProtKB-UniRule"/>
</dbReference>
<dbReference type="FunFam" id="3.30.420.10:FF:000002">
    <property type="entry name" value="Crossover junction endodeoxyribonuclease RuvC"/>
    <property type="match status" value="1"/>
</dbReference>
<comment type="cofactor">
    <cofactor evidence="13">
        <name>Mg(2+)</name>
        <dbReference type="ChEBI" id="CHEBI:18420"/>
    </cofactor>
    <text evidence="13">Binds 2 Mg(2+) ion per subunit.</text>
</comment>
<evidence type="ECO:0000256" key="10">
    <source>
        <dbReference type="ARBA" id="ARBA00023172"/>
    </source>
</evidence>
<name>A0AAJ1BDU5_9ACTO</name>
<dbReference type="GO" id="GO:0005737">
    <property type="term" value="C:cytoplasm"/>
    <property type="evidence" value="ECO:0007669"/>
    <property type="project" value="UniProtKB-SubCell"/>
</dbReference>
<evidence type="ECO:0000256" key="13">
    <source>
        <dbReference type="HAMAP-Rule" id="MF_00034"/>
    </source>
</evidence>